<organism evidence="3 4">
    <name type="scientific">Adhaeribacter rhizoryzae</name>
    <dbReference type="NCBI Taxonomy" id="2607907"/>
    <lineage>
        <taxon>Bacteria</taxon>
        <taxon>Pseudomonadati</taxon>
        <taxon>Bacteroidota</taxon>
        <taxon>Cytophagia</taxon>
        <taxon>Cytophagales</taxon>
        <taxon>Hymenobacteraceae</taxon>
        <taxon>Adhaeribacter</taxon>
    </lineage>
</organism>
<keyword evidence="1" id="KW-0560">Oxidoreductase</keyword>
<evidence type="ECO:0000313" key="3">
    <source>
        <dbReference type="EMBL" id="KAA5547797.1"/>
    </source>
</evidence>
<dbReference type="RefSeq" id="WP_150087715.1">
    <property type="nucleotide sequence ID" value="NZ_VWSF01000004.1"/>
</dbReference>
<dbReference type="PANTHER" id="PTHR43364:SF4">
    <property type="entry name" value="NAD(P)-LINKED OXIDOREDUCTASE SUPERFAMILY PROTEIN"/>
    <property type="match status" value="1"/>
</dbReference>
<accession>A0A5M6DJQ7</accession>
<dbReference type="InterPro" id="IPR023210">
    <property type="entry name" value="NADP_OxRdtase_dom"/>
</dbReference>
<gene>
    <name evidence="3" type="ORF">F0145_07575</name>
</gene>
<reference evidence="3 4" key="1">
    <citation type="submission" date="2019-09" db="EMBL/GenBank/DDBJ databases">
        <title>Genome sequence and assembly of Adhaeribacter sp.</title>
        <authorList>
            <person name="Chhetri G."/>
        </authorList>
    </citation>
    <scope>NUCLEOTIDE SEQUENCE [LARGE SCALE GENOMIC DNA]</scope>
    <source>
        <strain evidence="3 4">DK36</strain>
    </source>
</reference>
<feature type="domain" description="NADP-dependent oxidoreductase" evidence="2">
    <location>
        <begin position="16"/>
        <end position="324"/>
    </location>
</feature>
<dbReference type="SUPFAM" id="SSF51430">
    <property type="entry name" value="NAD(P)-linked oxidoreductase"/>
    <property type="match status" value="1"/>
</dbReference>
<dbReference type="Pfam" id="PF00248">
    <property type="entry name" value="Aldo_ket_red"/>
    <property type="match status" value="1"/>
</dbReference>
<evidence type="ECO:0000313" key="4">
    <source>
        <dbReference type="Proteomes" id="UP000323426"/>
    </source>
</evidence>
<dbReference type="AlphaFoldDB" id="A0A5M6DJQ7"/>
<dbReference type="EMBL" id="VWSF01000004">
    <property type="protein sequence ID" value="KAA5547797.1"/>
    <property type="molecule type" value="Genomic_DNA"/>
</dbReference>
<name>A0A5M6DJQ7_9BACT</name>
<dbReference type="InterPro" id="IPR036812">
    <property type="entry name" value="NAD(P)_OxRdtase_dom_sf"/>
</dbReference>
<protein>
    <submittedName>
        <fullName evidence="3">Aldo/keto reductase</fullName>
    </submittedName>
</protein>
<evidence type="ECO:0000259" key="2">
    <source>
        <dbReference type="Pfam" id="PF00248"/>
    </source>
</evidence>
<dbReference type="PANTHER" id="PTHR43364">
    <property type="entry name" value="NADH-SPECIFIC METHYLGLYOXAL REDUCTASE-RELATED"/>
    <property type="match status" value="1"/>
</dbReference>
<proteinExistence type="predicted"/>
<dbReference type="InterPro" id="IPR050523">
    <property type="entry name" value="AKR_Detox_Biosynth"/>
</dbReference>
<dbReference type="GO" id="GO:0005829">
    <property type="term" value="C:cytosol"/>
    <property type="evidence" value="ECO:0007669"/>
    <property type="project" value="TreeGrafter"/>
</dbReference>
<dbReference type="FunFam" id="3.20.20.100:FF:000004">
    <property type="entry name" value="Oxidoreductase, aldo/keto reductase"/>
    <property type="match status" value="1"/>
</dbReference>
<sequence length="335" mass="37192">MELRKVGKSDVMVTPMAFGAWAIGGWMWGGAEEQAAIRAIKAAFAAGITTIDTAPVYGFGKSEELVGRAMAGVPRDQYQILTKFGMNWETEQGEYFFDSVDNDGKPFRMFKWASREKIMQECENSLRLLKTDYIDLYQIHWPDATTPISETFEAVQRLIEQGKVRAAGVCNYNTGQISEALNTIQLASNQVPYSMINRGIEKDVIPQALENGLSIIPYSPLQRGLLTGKIKPGHHFNEGDSREGNLFYTDENINRALNLLAEIKPIADKHEVTLAQLVINWTMNRPGVACVLVGARDEHQVADNAKALDFTLSTEELNTITEVADRFSLAPVSQG</sequence>
<dbReference type="Gene3D" id="3.20.20.100">
    <property type="entry name" value="NADP-dependent oxidoreductase domain"/>
    <property type="match status" value="1"/>
</dbReference>
<comment type="caution">
    <text evidence="3">The sequence shown here is derived from an EMBL/GenBank/DDBJ whole genome shotgun (WGS) entry which is preliminary data.</text>
</comment>
<evidence type="ECO:0000256" key="1">
    <source>
        <dbReference type="ARBA" id="ARBA00023002"/>
    </source>
</evidence>
<dbReference type="Proteomes" id="UP000323426">
    <property type="component" value="Unassembled WGS sequence"/>
</dbReference>
<dbReference type="GO" id="GO:0016491">
    <property type="term" value="F:oxidoreductase activity"/>
    <property type="evidence" value="ECO:0007669"/>
    <property type="project" value="UniProtKB-KW"/>
</dbReference>
<keyword evidence="4" id="KW-1185">Reference proteome</keyword>